<comment type="caution">
    <text evidence="1">The sequence shown here is derived from an EMBL/GenBank/DDBJ whole genome shotgun (WGS) entry which is preliminary data.</text>
</comment>
<organism evidence="1 2">
    <name type="scientific">Carya illinoinensis</name>
    <name type="common">Pecan</name>
    <dbReference type="NCBI Taxonomy" id="32201"/>
    <lineage>
        <taxon>Eukaryota</taxon>
        <taxon>Viridiplantae</taxon>
        <taxon>Streptophyta</taxon>
        <taxon>Embryophyta</taxon>
        <taxon>Tracheophyta</taxon>
        <taxon>Spermatophyta</taxon>
        <taxon>Magnoliopsida</taxon>
        <taxon>eudicotyledons</taxon>
        <taxon>Gunneridae</taxon>
        <taxon>Pentapetalae</taxon>
        <taxon>rosids</taxon>
        <taxon>fabids</taxon>
        <taxon>Fagales</taxon>
        <taxon>Juglandaceae</taxon>
        <taxon>Carya</taxon>
    </lineage>
</organism>
<keyword evidence="2" id="KW-1185">Reference proteome</keyword>
<reference evidence="1" key="1">
    <citation type="submission" date="2020-12" db="EMBL/GenBank/DDBJ databases">
        <title>WGS assembly of Carya illinoinensis cv. Pawnee.</title>
        <authorList>
            <person name="Platts A."/>
            <person name="Shu S."/>
            <person name="Wright S."/>
            <person name="Barry K."/>
            <person name="Edger P."/>
            <person name="Pires J.C."/>
            <person name="Schmutz J."/>
        </authorList>
    </citation>
    <scope>NUCLEOTIDE SEQUENCE</scope>
    <source>
        <tissue evidence="1">Leaf</tissue>
    </source>
</reference>
<evidence type="ECO:0000313" key="1">
    <source>
        <dbReference type="EMBL" id="KAG6667306.1"/>
    </source>
</evidence>
<sequence>MASASTTSSASARDSRVQAAIGTSNIERTAAFFSVEAETTLLFSTRAGRPNSLLLFFFTYLGDFDLPSDPKDSSIVPLFGNHTLSKDAAMGLVLSAVSVRGWTTGSGMEGPSIPAEAKDPMFEDPEETALGINHKIPLPAATTKDLLT</sequence>
<gene>
    <name evidence="1" type="ORF">CIPAW_01G092300</name>
</gene>
<protein>
    <submittedName>
        <fullName evidence="1">Uncharacterized protein</fullName>
    </submittedName>
</protein>
<name>A0A8T1RKF6_CARIL</name>
<dbReference type="EMBL" id="CM031809">
    <property type="protein sequence ID" value="KAG6667306.1"/>
    <property type="molecule type" value="Genomic_DNA"/>
</dbReference>
<evidence type="ECO:0000313" key="2">
    <source>
        <dbReference type="Proteomes" id="UP000811609"/>
    </source>
</evidence>
<proteinExistence type="predicted"/>
<accession>A0A8T1RKF6</accession>
<dbReference type="Proteomes" id="UP000811609">
    <property type="component" value="Chromosome 1"/>
</dbReference>
<dbReference type="AlphaFoldDB" id="A0A8T1RKF6"/>